<dbReference type="Proteomes" id="UP001189429">
    <property type="component" value="Unassembled WGS sequence"/>
</dbReference>
<sequence>MAAAARMLRHALPVSQGQALPAPGTEAPYAGSRRLAQRYEYKGTSFSGMVELHPQRLLTREEFKTNLPAAPSVLKVSVLPKMFVVVDKSSKTSQGNRGDHVFEQNLEVHLHREPHVALEFEITRNNHMKHMEGRPYTETAMFKAPSRKPTFPYPFQNAPAMPGGQATASAARVEPCPTESASMSQGGRGVPLEPGFASSAGVGASINQGGPTGPPAKKSKAAPGGAAIAPAAQVSGGARQASCPEGLNYCEAGVTELRAFERDGNIASLVKAQDLLLKGIERISDVLPEGRDLDGTEYETLGAEFNRFVEIAEDARVRMRTELEAARRPAGGEQAVAGEAQGSGPGFASPASQGQKNEDKADAEKTPPGFDPEADWTEGAADVRQFDIAADPREELAEKPDGDPAAARESREDRPMASNAALDDVRAMKSRGVEHARHRVIDGPDDPEVQGNIDRMRREAWDKHEERRRTCARGLDTRGMFLGRELVCVKLVSAGAVPMTPNEFLNAASKRSLCVKDLSRPPPNTQARGGRLRMLALREHYQTLFKELPDKAAQKFSPNQLGDDDGPSKALVGLVNHHSGEVVELDGCRTQWCLRMVAPGIASAAQFENPQFRRVQVGYTVGRRPEGRREHGRCGPELFAKAVDAQAQREAAAVNEGEDINPQVYMPAWARQWSRVCVPCEAVETHEWCRQSPVTTLGELFWDLGRTHTAKAICAFYRTLRLVALKRDKNSSTKASSAPGFAGASRPAGSAAAFGFTGSDLQAPRIRADYSCPATNREVLVEDYIEAVGLSTAYVSSKTKQELLDEAAKCATLVLLRDMRPPWLDHVVPQALPGDVLLSKFTRPSFLYWDASFLDMLFGTALGSDLNDQAVSVDYQLAGVIARPLYKCTQIVDASTGAACMNVASMPRLLRDTAGRGHYACKECAERKQGADETPGFPSVALRTLYLYPAVFGPDGEPTPLRAMAPHRAFARAPPENWGRGVERVQRRAVAQANPAISTATPTWHTYNAEESEAIWIASRAYKATPPSKT</sequence>
<comment type="caution">
    <text evidence="2">The sequence shown here is derived from an EMBL/GenBank/DDBJ whole genome shotgun (WGS) entry which is preliminary data.</text>
</comment>
<proteinExistence type="predicted"/>
<evidence type="ECO:0000256" key="1">
    <source>
        <dbReference type="SAM" id="MobiDB-lite"/>
    </source>
</evidence>
<evidence type="ECO:0000313" key="2">
    <source>
        <dbReference type="EMBL" id="CAK0798760.1"/>
    </source>
</evidence>
<name>A0ABN9Q2U9_9DINO</name>
<feature type="compositionally biased region" description="Low complexity" evidence="1">
    <location>
        <begin position="331"/>
        <end position="342"/>
    </location>
</feature>
<keyword evidence="3" id="KW-1185">Reference proteome</keyword>
<organism evidence="2 3">
    <name type="scientific">Prorocentrum cordatum</name>
    <dbReference type="NCBI Taxonomy" id="2364126"/>
    <lineage>
        <taxon>Eukaryota</taxon>
        <taxon>Sar</taxon>
        <taxon>Alveolata</taxon>
        <taxon>Dinophyceae</taxon>
        <taxon>Prorocentrales</taxon>
        <taxon>Prorocentraceae</taxon>
        <taxon>Prorocentrum</taxon>
    </lineage>
</organism>
<feature type="compositionally biased region" description="Basic and acidic residues" evidence="1">
    <location>
        <begin position="392"/>
        <end position="415"/>
    </location>
</feature>
<reference evidence="2" key="1">
    <citation type="submission" date="2023-10" db="EMBL/GenBank/DDBJ databases">
        <authorList>
            <person name="Chen Y."/>
            <person name="Shah S."/>
            <person name="Dougan E. K."/>
            <person name="Thang M."/>
            <person name="Chan C."/>
        </authorList>
    </citation>
    <scope>NUCLEOTIDE SEQUENCE [LARGE SCALE GENOMIC DNA]</scope>
</reference>
<feature type="region of interest" description="Disordered" evidence="1">
    <location>
        <begin position="324"/>
        <end position="376"/>
    </location>
</feature>
<dbReference type="EMBL" id="CAUYUJ010002009">
    <property type="protein sequence ID" value="CAK0798760.1"/>
    <property type="molecule type" value="Genomic_DNA"/>
</dbReference>
<protein>
    <submittedName>
        <fullName evidence="2">Uncharacterized protein</fullName>
    </submittedName>
</protein>
<feature type="region of interest" description="Disordered" evidence="1">
    <location>
        <begin position="392"/>
        <end position="423"/>
    </location>
</feature>
<gene>
    <name evidence="2" type="ORF">PCOR1329_LOCUS7423</name>
</gene>
<feature type="compositionally biased region" description="Basic and acidic residues" evidence="1">
    <location>
        <begin position="356"/>
        <end position="365"/>
    </location>
</feature>
<accession>A0ABN9Q2U9</accession>
<evidence type="ECO:0000313" key="3">
    <source>
        <dbReference type="Proteomes" id="UP001189429"/>
    </source>
</evidence>